<comment type="subcellular location">
    <subcellularLocation>
        <location evidence="1">Cell inner membrane</location>
        <topology evidence="1">Multi-pass membrane protein</topology>
    </subcellularLocation>
    <subcellularLocation>
        <location evidence="9">Cell membrane</location>
        <topology evidence="9">Multi-pass membrane protein</topology>
    </subcellularLocation>
</comment>
<evidence type="ECO:0000256" key="2">
    <source>
        <dbReference type="ARBA" id="ARBA00005801"/>
    </source>
</evidence>
<evidence type="ECO:0000256" key="6">
    <source>
        <dbReference type="ARBA" id="ARBA00022989"/>
    </source>
</evidence>
<evidence type="ECO:0000256" key="9">
    <source>
        <dbReference type="RuleBase" id="RU003794"/>
    </source>
</evidence>
<dbReference type="Proteomes" id="UP000178432">
    <property type="component" value="Unassembled WGS sequence"/>
</dbReference>
<evidence type="ECO:0000256" key="3">
    <source>
        <dbReference type="ARBA" id="ARBA00022475"/>
    </source>
</evidence>
<reference evidence="13 14" key="1">
    <citation type="journal article" date="2016" name="Nat. Commun.">
        <title>Thousands of microbial genomes shed light on interconnected biogeochemical processes in an aquifer system.</title>
        <authorList>
            <person name="Anantharaman K."/>
            <person name="Brown C.T."/>
            <person name="Hug L.A."/>
            <person name="Sharon I."/>
            <person name="Castelle C.J."/>
            <person name="Probst A.J."/>
            <person name="Thomas B.C."/>
            <person name="Singh A."/>
            <person name="Wilkins M.J."/>
            <person name="Karaoz U."/>
            <person name="Brodie E.L."/>
            <person name="Williams K.H."/>
            <person name="Hubbard S.S."/>
            <person name="Banfield J.F."/>
        </authorList>
    </citation>
    <scope>NUCLEOTIDE SEQUENCE [LARGE SCALE GENOMIC DNA]</scope>
</reference>
<feature type="domain" description="Prepilin peptidase A24 N-terminal" evidence="12">
    <location>
        <begin position="8"/>
        <end position="91"/>
    </location>
</feature>
<dbReference type="InterPro" id="IPR050882">
    <property type="entry name" value="Prepilin_peptidase/N-MTase"/>
</dbReference>
<feature type="transmembrane region" description="Helical" evidence="10">
    <location>
        <begin position="6"/>
        <end position="24"/>
    </location>
</feature>
<name>A0A1G1Y4Z0_9BACT</name>
<dbReference type="InterPro" id="IPR010627">
    <property type="entry name" value="Prepilin_pept_A24_N"/>
</dbReference>
<sequence length="249" mass="27885">MFATLVFLLGLAVGSFLNVVIFRLKLGKSFLFGRSFCPQCKKPIAWHDNIPLLSFALLGGRCRQCRKPISLEHPLVELSAGLIFLFLYWHFGLTFRFWASAILTAVLLVIFVYDLKYRQIPDEVALPAMIFAFFAGLYLKLGFWNLILAAVLGAGFFGSQYLISRGRWVGDGDIRLGALMGLMLGWQYLLVALFLAYLIGAGVSLVLLARKKKAMSSEIPFGPFLAAGTFIALIYGRPILAWYLNLTYY</sequence>
<dbReference type="EC" id="3.4.23.43" evidence="9"/>
<organism evidence="13 14">
    <name type="scientific">Candidatus Buchananbacteria bacterium RIFCSPHIGHO2_01_FULL_46_12</name>
    <dbReference type="NCBI Taxonomy" id="1797536"/>
    <lineage>
        <taxon>Bacteria</taxon>
        <taxon>Candidatus Buchananiibacteriota</taxon>
    </lineage>
</organism>
<keyword evidence="9" id="KW-0378">Hydrolase</keyword>
<comment type="similarity">
    <text evidence="2 8">Belongs to the peptidase A24 family.</text>
</comment>
<keyword evidence="9" id="KW-0808">Transferase</keyword>
<feature type="transmembrane region" description="Helical" evidence="10">
    <location>
        <begin position="186"/>
        <end position="209"/>
    </location>
</feature>
<dbReference type="Pfam" id="PF06750">
    <property type="entry name" value="A24_N_bact"/>
    <property type="match status" value="1"/>
</dbReference>
<evidence type="ECO:0000256" key="10">
    <source>
        <dbReference type="SAM" id="Phobius"/>
    </source>
</evidence>
<dbReference type="GO" id="GO:0004190">
    <property type="term" value="F:aspartic-type endopeptidase activity"/>
    <property type="evidence" value="ECO:0007669"/>
    <property type="project" value="UniProtKB-EC"/>
</dbReference>
<protein>
    <recommendedName>
        <fullName evidence="9">Prepilin leader peptidase/N-methyltransferase</fullName>
        <ecNumber evidence="9">2.1.1.-</ecNumber>
        <ecNumber evidence="9">3.4.23.43</ecNumber>
    </recommendedName>
</protein>
<keyword evidence="9" id="KW-0489">Methyltransferase</keyword>
<gene>
    <name evidence="13" type="ORF">A2663_04175</name>
</gene>
<dbReference type="GO" id="GO:0008168">
    <property type="term" value="F:methyltransferase activity"/>
    <property type="evidence" value="ECO:0007669"/>
    <property type="project" value="UniProtKB-KW"/>
</dbReference>
<evidence type="ECO:0000313" key="14">
    <source>
        <dbReference type="Proteomes" id="UP000178432"/>
    </source>
</evidence>
<dbReference type="GO" id="GO:0032259">
    <property type="term" value="P:methylation"/>
    <property type="evidence" value="ECO:0007669"/>
    <property type="project" value="UniProtKB-KW"/>
</dbReference>
<comment type="catalytic activity">
    <reaction evidence="9">
        <text>Typically cleaves a -Gly-|-Phe- bond to release an N-terminal, basic peptide of 5-8 residues from type IV prepilin, and then N-methylates the new N-terminal amino group, the methyl donor being S-adenosyl-L-methionine.</text>
        <dbReference type="EC" id="3.4.23.43"/>
    </reaction>
</comment>
<dbReference type="InterPro" id="IPR014032">
    <property type="entry name" value="Peptidase_A24A_bac"/>
</dbReference>
<feature type="transmembrane region" description="Helical" evidence="10">
    <location>
        <begin position="71"/>
        <end position="89"/>
    </location>
</feature>
<dbReference type="GO" id="GO:0005886">
    <property type="term" value="C:plasma membrane"/>
    <property type="evidence" value="ECO:0007669"/>
    <property type="project" value="UniProtKB-SubCell"/>
</dbReference>
<evidence type="ECO:0000259" key="11">
    <source>
        <dbReference type="Pfam" id="PF01478"/>
    </source>
</evidence>
<feature type="transmembrane region" description="Helical" evidence="10">
    <location>
        <begin position="221"/>
        <end position="244"/>
    </location>
</feature>
<feature type="transmembrane region" description="Helical" evidence="10">
    <location>
        <begin position="95"/>
        <end position="113"/>
    </location>
</feature>
<keyword evidence="9" id="KW-0645">Protease</keyword>
<keyword evidence="6 10" id="KW-1133">Transmembrane helix</keyword>
<dbReference type="Pfam" id="PF01478">
    <property type="entry name" value="Peptidase_A24"/>
    <property type="match status" value="1"/>
</dbReference>
<proteinExistence type="inferred from homology"/>
<dbReference type="AlphaFoldDB" id="A0A1G1Y4Z0"/>
<feature type="domain" description="Prepilin type IV endopeptidase peptidase" evidence="11">
    <location>
        <begin position="102"/>
        <end position="204"/>
    </location>
</feature>
<keyword evidence="9" id="KW-0511">Multifunctional enzyme</keyword>
<evidence type="ECO:0000256" key="5">
    <source>
        <dbReference type="ARBA" id="ARBA00022692"/>
    </source>
</evidence>
<keyword evidence="5 9" id="KW-0812">Transmembrane</keyword>
<dbReference type="EC" id="2.1.1.-" evidence="9"/>
<dbReference type="InterPro" id="IPR000045">
    <property type="entry name" value="Prepilin_IV_endopep_pep"/>
</dbReference>
<keyword evidence="7 10" id="KW-0472">Membrane</keyword>
<evidence type="ECO:0000256" key="4">
    <source>
        <dbReference type="ARBA" id="ARBA00022519"/>
    </source>
</evidence>
<evidence type="ECO:0000256" key="7">
    <source>
        <dbReference type="ARBA" id="ARBA00023136"/>
    </source>
</evidence>
<dbReference type="PANTHER" id="PTHR30487">
    <property type="entry name" value="TYPE 4 PREPILIN-LIKE PROTEINS LEADER PEPTIDE-PROCESSING ENZYME"/>
    <property type="match status" value="1"/>
</dbReference>
<dbReference type="EMBL" id="MHIF01000038">
    <property type="protein sequence ID" value="OGY47409.1"/>
    <property type="molecule type" value="Genomic_DNA"/>
</dbReference>
<evidence type="ECO:0000259" key="12">
    <source>
        <dbReference type="Pfam" id="PF06750"/>
    </source>
</evidence>
<keyword evidence="3" id="KW-1003">Cell membrane</keyword>
<evidence type="ECO:0000256" key="8">
    <source>
        <dbReference type="RuleBase" id="RU003793"/>
    </source>
</evidence>
<comment type="function">
    <text evidence="9">Plays an essential role in type IV pili and type II pseudopili formation by proteolytically removing the leader sequence from substrate proteins and subsequently monomethylating the alpha-amino group of the newly exposed N-terminal phenylalanine.</text>
</comment>
<comment type="caution">
    <text evidence="13">The sequence shown here is derived from an EMBL/GenBank/DDBJ whole genome shotgun (WGS) entry which is preliminary data.</text>
</comment>
<dbReference type="PANTHER" id="PTHR30487:SF0">
    <property type="entry name" value="PREPILIN LEADER PEPTIDASE_N-METHYLTRANSFERASE-RELATED"/>
    <property type="match status" value="1"/>
</dbReference>
<evidence type="ECO:0000313" key="13">
    <source>
        <dbReference type="EMBL" id="OGY47409.1"/>
    </source>
</evidence>
<feature type="transmembrane region" description="Helical" evidence="10">
    <location>
        <begin position="125"/>
        <end position="158"/>
    </location>
</feature>
<evidence type="ECO:0000256" key="1">
    <source>
        <dbReference type="ARBA" id="ARBA00004429"/>
    </source>
</evidence>
<dbReference type="GO" id="GO:0006465">
    <property type="term" value="P:signal peptide processing"/>
    <property type="evidence" value="ECO:0007669"/>
    <property type="project" value="TreeGrafter"/>
</dbReference>
<dbReference type="Gene3D" id="1.20.120.1220">
    <property type="match status" value="1"/>
</dbReference>
<accession>A0A1G1Y4Z0</accession>
<keyword evidence="4" id="KW-0997">Cell inner membrane</keyword>
<dbReference type="PRINTS" id="PR00864">
    <property type="entry name" value="PREPILNPTASE"/>
</dbReference>